<keyword evidence="2" id="KW-1185">Reference proteome</keyword>
<accession>A0ACC1I4I9</accession>
<feature type="non-terminal residue" evidence="1">
    <location>
        <position position="181"/>
    </location>
</feature>
<reference evidence="1" key="1">
    <citation type="submission" date="2022-07" db="EMBL/GenBank/DDBJ databases">
        <title>Phylogenomic reconstructions and comparative analyses of Kickxellomycotina fungi.</title>
        <authorList>
            <person name="Reynolds N.K."/>
            <person name="Stajich J.E."/>
            <person name="Barry K."/>
            <person name="Grigoriev I.V."/>
            <person name="Crous P."/>
            <person name="Smith M.E."/>
        </authorList>
    </citation>
    <scope>NUCLEOTIDE SEQUENCE</scope>
    <source>
        <strain evidence="1">Benny 63K</strain>
    </source>
</reference>
<dbReference type="EMBL" id="JANBPG010002028">
    <property type="protein sequence ID" value="KAJ1887303.1"/>
    <property type="molecule type" value="Genomic_DNA"/>
</dbReference>
<name>A0ACC1I4I9_9FUNG</name>
<organism evidence="1 2">
    <name type="scientific">Kickxella alabastrina</name>
    <dbReference type="NCBI Taxonomy" id="61397"/>
    <lineage>
        <taxon>Eukaryota</taxon>
        <taxon>Fungi</taxon>
        <taxon>Fungi incertae sedis</taxon>
        <taxon>Zoopagomycota</taxon>
        <taxon>Kickxellomycotina</taxon>
        <taxon>Kickxellomycetes</taxon>
        <taxon>Kickxellales</taxon>
        <taxon>Kickxellaceae</taxon>
        <taxon>Kickxella</taxon>
    </lineage>
</organism>
<gene>
    <name evidence="1" type="ORF">LPJ66_009187</name>
</gene>
<protein>
    <submittedName>
        <fullName evidence="1">Uncharacterized protein</fullName>
    </submittedName>
</protein>
<evidence type="ECO:0000313" key="1">
    <source>
        <dbReference type="EMBL" id="KAJ1887303.1"/>
    </source>
</evidence>
<comment type="caution">
    <text evidence="1">The sequence shown here is derived from an EMBL/GenBank/DDBJ whole genome shotgun (WGS) entry which is preliminary data.</text>
</comment>
<evidence type="ECO:0000313" key="2">
    <source>
        <dbReference type="Proteomes" id="UP001150581"/>
    </source>
</evidence>
<dbReference type="Proteomes" id="UP001150581">
    <property type="component" value="Unassembled WGS sequence"/>
</dbReference>
<sequence>MSTMIRHPIPYDGTGNITEWCLLMRFYVMAVSTAFEEHLLASAILANLSGPPSSWAVTQINVETGRITAEPANFIAALINKFTPFADNRQTEAELNVIMQTGTIQEYITAFQHLVLHIRDMTDDDQHRHFCHGLKPSIKHAVDMGAPTTLTEACRLAIVASTDYTELTQSCTPHCAPAPPP</sequence>
<proteinExistence type="predicted"/>